<comment type="caution">
    <text evidence="3">The sequence shown here is derived from an EMBL/GenBank/DDBJ whole genome shotgun (WGS) entry which is preliminary data.</text>
</comment>
<organism evidence="3 4">
    <name type="scientific">Russula ochroleuca</name>
    <dbReference type="NCBI Taxonomy" id="152965"/>
    <lineage>
        <taxon>Eukaryota</taxon>
        <taxon>Fungi</taxon>
        <taxon>Dikarya</taxon>
        <taxon>Basidiomycota</taxon>
        <taxon>Agaricomycotina</taxon>
        <taxon>Agaricomycetes</taxon>
        <taxon>Russulales</taxon>
        <taxon>Russulaceae</taxon>
        <taxon>Russula</taxon>
    </lineage>
</organism>
<dbReference type="AlphaFoldDB" id="A0A9P5MKF1"/>
<feature type="compositionally biased region" description="Pro residues" evidence="1">
    <location>
        <begin position="31"/>
        <end position="45"/>
    </location>
</feature>
<dbReference type="EMBL" id="WHVB01000060">
    <property type="protein sequence ID" value="KAF8463931.1"/>
    <property type="molecule type" value="Genomic_DNA"/>
</dbReference>
<sequence length="495" mass="54239">MQRPNPPGSGVGLESAIENLDISRDHYRSPQPQPQPRPQPQPQPQSRPRAQQPQASREPSSTSTSASTDQHRGHQAGSSGPQQHSRQLGGALKTSHEEVWYLKPIEFTSPSGVTRTYNVITQNYNGPCSFIAICNILILREQIEILPPGRKSVSYEFLSQLVGEHILLTAPDVGVSAALSMMPLTTKGMDLNPVFTSATTFRPATTGGELALFASAGIALVHGWLVDPDSPEHAAVSRVKDYDSAMNLIVEADVLTRGLFMGNGAEEDGDGAGPSQAGQSDPNVNLTDEERQKVDDAVAIRSFLDSTRSQLTYTGLFTLASLPPESAGLSKPPSTPKLTSPSSDHSSTAEPNPPQPELFALFRNSHLAVLYRYAGSLYTLVTDQVFLHEPSVVWERLEDVDQGAAVFVDGTFQLATPAGGDWAGWTPSETLGTVDPVDRALALQLQNAEDEQAQREYTKREQDRRRREHDERRWQGQDEEKRKDKTKKEKECLIM</sequence>
<dbReference type="GO" id="GO:0071108">
    <property type="term" value="P:protein K48-linked deubiquitination"/>
    <property type="evidence" value="ECO:0007669"/>
    <property type="project" value="TreeGrafter"/>
</dbReference>
<dbReference type="Pfam" id="PF04424">
    <property type="entry name" value="MINDY_DUB"/>
    <property type="match status" value="2"/>
</dbReference>
<name>A0A9P5MKF1_9AGAM</name>
<dbReference type="GO" id="GO:0004843">
    <property type="term" value="F:cysteine-type deubiquitinase activity"/>
    <property type="evidence" value="ECO:0007669"/>
    <property type="project" value="InterPro"/>
</dbReference>
<dbReference type="PANTHER" id="PTHR18063">
    <property type="entry name" value="NF-E2 INDUCIBLE PROTEIN"/>
    <property type="match status" value="1"/>
</dbReference>
<evidence type="ECO:0000259" key="2">
    <source>
        <dbReference type="Pfam" id="PF04424"/>
    </source>
</evidence>
<dbReference type="InterPro" id="IPR033979">
    <property type="entry name" value="MINDY_domain"/>
</dbReference>
<dbReference type="InterPro" id="IPR007518">
    <property type="entry name" value="MINDY"/>
</dbReference>
<feature type="region of interest" description="Disordered" evidence="1">
    <location>
        <begin position="324"/>
        <end position="357"/>
    </location>
</feature>
<dbReference type="OrthoDB" id="10261212at2759"/>
<dbReference type="GO" id="GO:0005829">
    <property type="term" value="C:cytosol"/>
    <property type="evidence" value="ECO:0007669"/>
    <property type="project" value="TreeGrafter"/>
</dbReference>
<feature type="compositionally biased region" description="Low complexity" evidence="1">
    <location>
        <begin position="46"/>
        <end position="68"/>
    </location>
</feature>
<accession>A0A9P5MKF1</accession>
<reference evidence="3" key="2">
    <citation type="journal article" date="2020" name="Nat. Commun.">
        <title>Large-scale genome sequencing of mycorrhizal fungi provides insights into the early evolution of symbiotic traits.</title>
        <authorList>
            <person name="Miyauchi S."/>
            <person name="Kiss E."/>
            <person name="Kuo A."/>
            <person name="Drula E."/>
            <person name="Kohler A."/>
            <person name="Sanchez-Garcia M."/>
            <person name="Morin E."/>
            <person name="Andreopoulos B."/>
            <person name="Barry K.W."/>
            <person name="Bonito G."/>
            <person name="Buee M."/>
            <person name="Carver A."/>
            <person name="Chen C."/>
            <person name="Cichocki N."/>
            <person name="Clum A."/>
            <person name="Culley D."/>
            <person name="Crous P.W."/>
            <person name="Fauchery L."/>
            <person name="Girlanda M."/>
            <person name="Hayes R.D."/>
            <person name="Keri Z."/>
            <person name="LaButti K."/>
            <person name="Lipzen A."/>
            <person name="Lombard V."/>
            <person name="Magnuson J."/>
            <person name="Maillard F."/>
            <person name="Murat C."/>
            <person name="Nolan M."/>
            <person name="Ohm R.A."/>
            <person name="Pangilinan J."/>
            <person name="Pereira M.F."/>
            <person name="Perotto S."/>
            <person name="Peter M."/>
            <person name="Pfister S."/>
            <person name="Riley R."/>
            <person name="Sitrit Y."/>
            <person name="Stielow J.B."/>
            <person name="Szollosi G."/>
            <person name="Zifcakova L."/>
            <person name="Stursova M."/>
            <person name="Spatafora J.W."/>
            <person name="Tedersoo L."/>
            <person name="Vaario L.M."/>
            <person name="Yamada A."/>
            <person name="Yan M."/>
            <person name="Wang P."/>
            <person name="Xu J."/>
            <person name="Bruns T."/>
            <person name="Baldrian P."/>
            <person name="Vilgalys R."/>
            <person name="Dunand C."/>
            <person name="Henrissat B."/>
            <person name="Grigoriev I.V."/>
            <person name="Hibbett D."/>
            <person name="Nagy L.G."/>
            <person name="Martin F.M."/>
        </authorList>
    </citation>
    <scope>NUCLEOTIDE SEQUENCE</scope>
    <source>
        <strain evidence="3">Prilba</strain>
    </source>
</reference>
<feature type="domain" description="MINDY deubiquitinase" evidence="2">
    <location>
        <begin position="357"/>
        <end position="412"/>
    </location>
</feature>
<reference evidence="3" key="1">
    <citation type="submission" date="2019-10" db="EMBL/GenBank/DDBJ databases">
        <authorList>
            <consortium name="DOE Joint Genome Institute"/>
            <person name="Kuo A."/>
            <person name="Miyauchi S."/>
            <person name="Kiss E."/>
            <person name="Drula E."/>
            <person name="Kohler A."/>
            <person name="Sanchez-Garcia M."/>
            <person name="Andreopoulos B."/>
            <person name="Barry K.W."/>
            <person name="Bonito G."/>
            <person name="Buee M."/>
            <person name="Carver A."/>
            <person name="Chen C."/>
            <person name="Cichocki N."/>
            <person name="Clum A."/>
            <person name="Culley D."/>
            <person name="Crous P.W."/>
            <person name="Fauchery L."/>
            <person name="Girlanda M."/>
            <person name="Hayes R."/>
            <person name="Keri Z."/>
            <person name="LaButti K."/>
            <person name="Lipzen A."/>
            <person name="Lombard V."/>
            <person name="Magnuson J."/>
            <person name="Maillard F."/>
            <person name="Morin E."/>
            <person name="Murat C."/>
            <person name="Nolan M."/>
            <person name="Ohm R."/>
            <person name="Pangilinan J."/>
            <person name="Pereira M."/>
            <person name="Perotto S."/>
            <person name="Peter M."/>
            <person name="Riley R."/>
            <person name="Sitrit Y."/>
            <person name="Stielow B."/>
            <person name="Szollosi G."/>
            <person name="Zifcakova L."/>
            <person name="Stursova M."/>
            <person name="Spatafora J.W."/>
            <person name="Tedersoo L."/>
            <person name="Vaario L.-M."/>
            <person name="Yamada A."/>
            <person name="Yan M."/>
            <person name="Wang P."/>
            <person name="Xu J."/>
            <person name="Bruns T."/>
            <person name="Baldrian P."/>
            <person name="Vilgalys R."/>
            <person name="Henrissat B."/>
            <person name="Grigoriev I.V."/>
            <person name="Hibbett D."/>
            <person name="Nagy L.G."/>
            <person name="Martin F.M."/>
        </authorList>
    </citation>
    <scope>NUCLEOTIDE SEQUENCE</scope>
    <source>
        <strain evidence="3">Prilba</strain>
    </source>
</reference>
<feature type="region of interest" description="Disordered" evidence="1">
    <location>
        <begin position="1"/>
        <end position="92"/>
    </location>
</feature>
<evidence type="ECO:0000313" key="3">
    <source>
        <dbReference type="EMBL" id="KAF8463931.1"/>
    </source>
</evidence>
<dbReference type="GO" id="GO:1990380">
    <property type="term" value="F:K48-linked deubiquitinase activity"/>
    <property type="evidence" value="ECO:0007669"/>
    <property type="project" value="InterPro"/>
</dbReference>
<feature type="compositionally biased region" description="Low complexity" evidence="1">
    <location>
        <begin position="329"/>
        <end position="343"/>
    </location>
</feature>
<keyword evidence="4" id="KW-1185">Reference proteome</keyword>
<protein>
    <recommendedName>
        <fullName evidence="2">MINDY deubiquitinase domain-containing protein</fullName>
    </recommendedName>
</protein>
<feature type="region of interest" description="Disordered" evidence="1">
    <location>
        <begin position="446"/>
        <end position="495"/>
    </location>
</feature>
<feature type="region of interest" description="Disordered" evidence="1">
    <location>
        <begin position="261"/>
        <end position="291"/>
    </location>
</feature>
<dbReference type="GO" id="GO:0071944">
    <property type="term" value="C:cell periphery"/>
    <property type="evidence" value="ECO:0007669"/>
    <property type="project" value="TreeGrafter"/>
</dbReference>
<feature type="compositionally biased region" description="Polar residues" evidence="1">
    <location>
        <begin position="276"/>
        <end position="286"/>
    </location>
</feature>
<dbReference type="Proteomes" id="UP000759537">
    <property type="component" value="Unassembled WGS sequence"/>
</dbReference>
<feature type="compositionally biased region" description="Basic and acidic residues" evidence="1">
    <location>
        <begin position="452"/>
        <end position="495"/>
    </location>
</feature>
<evidence type="ECO:0000256" key="1">
    <source>
        <dbReference type="SAM" id="MobiDB-lite"/>
    </source>
</evidence>
<evidence type="ECO:0000313" key="4">
    <source>
        <dbReference type="Proteomes" id="UP000759537"/>
    </source>
</evidence>
<feature type="compositionally biased region" description="Polar residues" evidence="1">
    <location>
        <begin position="76"/>
        <end position="86"/>
    </location>
</feature>
<dbReference type="PANTHER" id="PTHR18063:SF6">
    <property type="entry name" value="UBIQUITIN CARBOXYL-TERMINAL HYDROLASE"/>
    <property type="match status" value="1"/>
</dbReference>
<feature type="domain" description="MINDY deubiquitinase" evidence="2">
    <location>
        <begin position="99"/>
        <end position="321"/>
    </location>
</feature>
<proteinExistence type="predicted"/>
<dbReference type="GO" id="GO:0016807">
    <property type="term" value="F:cysteine-type carboxypeptidase activity"/>
    <property type="evidence" value="ECO:0007669"/>
    <property type="project" value="TreeGrafter"/>
</dbReference>
<gene>
    <name evidence="3" type="ORF">DFH94DRAFT_786046</name>
</gene>